<dbReference type="Proteomes" id="UP000694888">
    <property type="component" value="Unplaced"/>
</dbReference>
<organism evidence="1 2">
    <name type="scientific">Aplysia californica</name>
    <name type="common">California sea hare</name>
    <dbReference type="NCBI Taxonomy" id="6500"/>
    <lineage>
        <taxon>Eukaryota</taxon>
        <taxon>Metazoa</taxon>
        <taxon>Spiralia</taxon>
        <taxon>Lophotrochozoa</taxon>
        <taxon>Mollusca</taxon>
        <taxon>Gastropoda</taxon>
        <taxon>Heterobranchia</taxon>
        <taxon>Euthyneura</taxon>
        <taxon>Tectipleura</taxon>
        <taxon>Aplysiida</taxon>
        <taxon>Aplysioidea</taxon>
        <taxon>Aplysiidae</taxon>
        <taxon>Aplysia</taxon>
    </lineage>
</organism>
<sequence length="292" mass="33053">MAGRLSVYMAGRLSVYMAGRLSDVHARVKEMNPRASFVPCSAHSLNLVGACAAECCLDAASFFGFVQALYNFLSSSTHRWGLFVKRIGGPTPKSLSGARWSARHDATVALKSNYKKIISLLLDVSRDLKESPRTRDEESSLHNKMEKFELLCVFVLCVFWEQVPACFYTANKTLQKPSLSLGVVHTLYDSLTAFLTGLRDDFERIEQSASPFVEEPSYQYKRTAKRKRKDVEAVLSHREQHRINTFLVIVDCLLSELEKRGDIYKTLAQDFDILFYLHKKPATSIRDTASHI</sequence>
<evidence type="ECO:0000313" key="2">
    <source>
        <dbReference type="RefSeq" id="XP_005113277.1"/>
    </source>
</evidence>
<proteinExistence type="predicted"/>
<dbReference type="InterPro" id="IPR012337">
    <property type="entry name" value="RNaseH-like_sf"/>
</dbReference>
<dbReference type="GeneID" id="101860229"/>
<gene>
    <name evidence="2" type="primary">LOC101860229</name>
</gene>
<dbReference type="RefSeq" id="XP_005113277.1">
    <property type="nucleotide sequence ID" value="XM_005113220.1"/>
</dbReference>
<dbReference type="PANTHER" id="PTHR45749:SF23">
    <property type="entry name" value="ZINC FINGER MYM-TYPE PROTEIN 1-LIKE"/>
    <property type="match status" value="1"/>
</dbReference>
<protein>
    <submittedName>
        <fullName evidence="2">Uncharacterized protein LOC101860229</fullName>
    </submittedName>
</protein>
<reference evidence="2" key="1">
    <citation type="submission" date="2025-08" db="UniProtKB">
        <authorList>
            <consortium name="RefSeq"/>
        </authorList>
    </citation>
    <scope>IDENTIFICATION</scope>
</reference>
<keyword evidence="1" id="KW-1185">Reference proteome</keyword>
<accession>A0ABM0KB14</accession>
<dbReference type="SUPFAM" id="SSF53098">
    <property type="entry name" value="Ribonuclease H-like"/>
    <property type="match status" value="1"/>
</dbReference>
<dbReference type="PANTHER" id="PTHR45749">
    <property type="match status" value="1"/>
</dbReference>
<name>A0ABM0KB14_APLCA</name>
<evidence type="ECO:0000313" key="1">
    <source>
        <dbReference type="Proteomes" id="UP000694888"/>
    </source>
</evidence>